<gene>
    <name evidence="2" type="ORF">C7476_112107</name>
</gene>
<reference evidence="2 3" key="1">
    <citation type="submission" date="2018-07" db="EMBL/GenBank/DDBJ databases">
        <title>Genomic Encyclopedia of Type Strains, Phase III (KMG-III): the genomes of soil and plant-associated and newly described type strains.</title>
        <authorList>
            <person name="Whitman W."/>
        </authorList>
    </citation>
    <scope>NUCLEOTIDE SEQUENCE [LARGE SCALE GENOMIC DNA]</scope>
    <source>
        <strain evidence="2 3">31-25a</strain>
    </source>
</reference>
<dbReference type="GO" id="GO:0016301">
    <property type="term" value="F:kinase activity"/>
    <property type="evidence" value="ECO:0007669"/>
    <property type="project" value="UniProtKB-KW"/>
</dbReference>
<accession>A0A368YL42</accession>
<evidence type="ECO:0000313" key="2">
    <source>
        <dbReference type="EMBL" id="RCW80950.1"/>
    </source>
</evidence>
<keyword evidence="3" id="KW-1185">Reference proteome</keyword>
<dbReference type="Proteomes" id="UP000253324">
    <property type="component" value="Unassembled WGS sequence"/>
</dbReference>
<dbReference type="PANTHER" id="PTHR18964">
    <property type="entry name" value="ROK (REPRESSOR, ORF, KINASE) FAMILY"/>
    <property type="match status" value="1"/>
</dbReference>
<proteinExistence type="inferred from homology"/>
<dbReference type="SUPFAM" id="SSF53067">
    <property type="entry name" value="Actin-like ATPase domain"/>
    <property type="match status" value="1"/>
</dbReference>
<dbReference type="Pfam" id="PF13412">
    <property type="entry name" value="HTH_24"/>
    <property type="match status" value="1"/>
</dbReference>
<keyword evidence="2" id="KW-0808">Transferase</keyword>
<dbReference type="InterPro" id="IPR043129">
    <property type="entry name" value="ATPase_NBD"/>
</dbReference>
<organism evidence="2 3">
    <name type="scientific">Phyllobacterium bourgognense</name>
    <dbReference type="NCBI Taxonomy" id="314236"/>
    <lineage>
        <taxon>Bacteria</taxon>
        <taxon>Pseudomonadati</taxon>
        <taxon>Pseudomonadota</taxon>
        <taxon>Alphaproteobacteria</taxon>
        <taxon>Hyphomicrobiales</taxon>
        <taxon>Phyllobacteriaceae</taxon>
        <taxon>Phyllobacterium</taxon>
    </lineage>
</organism>
<name>A0A368YL42_9HYPH</name>
<dbReference type="InterPro" id="IPR036390">
    <property type="entry name" value="WH_DNA-bd_sf"/>
</dbReference>
<dbReference type="OrthoDB" id="9810372at2"/>
<dbReference type="Gene3D" id="1.10.10.10">
    <property type="entry name" value="Winged helix-like DNA-binding domain superfamily/Winged helix DNA-binding domain"/>
    <property type="match status" value="1"/>
</dbReference>
<dbReference type="AlphaFoldDB" id="A0A368YL42"/>
<dbReference type="PANTHER" id="PTHR18964:SF173">
    <property type="entry name" value="GLUCOKINASE"/>
    <property type="match status" value="1"/>
</dbReference>
<dbReference type="Gene3D" id="3.30.420.40">
    <property type="match status" value="2"/>
</dbReference>
<dbReference type="Pfam" id="PF00480">
    <property type="entry name" value="ROK"/>
    <property type="match status" value="1"/>
</dbReference>
<dbReference type="EMBL" id="QPJM01000012">
    <property type="protein sequence ID" value="RCW80950.1"/>
    <property type="molecule type" value="Genomic_DNA"/>
</dbReference>
<dbReference type="InterPro" id="IPR036388">
    <property type="entry name" value="WH-like_DNA-bd_sf"/>
</dbReference>
<dbReference type="PROSITE" id="PS01125">
    <property type="entry name" value="ROK"/>
    <property type="match status" value="1"/>
</dbReference>
<evidence type="ECO:0000256" key="1">
    <source>
        <dbReference type="ARBA" id="ARBA00006479"/>
    </source>
</evidence>
<comment type="similarity">
    <text evidence="1">Belongs to the ROK (NagC/XylR) family.</text>
</comment>
<dbReference type="InterPro" id="IPR049874">
    <property type="entry name" value="ROK_cs"/>
</dbReference>
<comment type="caution">
    <text evidence="2">The sequence shown here is derived from an EMBL/GenBank/DDBJ whole genome shotgun (WGS) entry which is preliminary data.</text>
</comment>
<evidence type="ECO:0000313" key="3">
    <source>
        <dbReference type="Proteomes" id="UP000253324"/>
    </source>
</evidence>
<keyword evidence="2" id="KW-0418">Kinase</keyword>
<dbReference type="SUPFAM" id="SSF46785">
    <property type="entry name" value="Winged helix' DNA-binding domain"/>
    <property type="match status" value="1"/>
</dbReference>
<dbReference type="InterPro" id="IPR000600">
    <property type="entry name" value="ROK"/>
</dbReference>
<sequence length="415" mass="44884">MFLDEIARPDDVRRQNRRLVLATLRRHGLLSRTDIVAQTGLSPSTVSAITTALISEGIIAESRDGDIIANRRGRPQVALTLNPAVATVATVELALNLVHAVLFDYKGQMIAEEFHRVSTLDAKSDDLIHSICLMLDNLLESRPSNAGPLMHISMGVQGVTDAARATMLWSPITPDINIAFGEVLSKRYDVTVAVANDCNMIAEALRWTDPEHYAEDFAAILLSHGIGMGLYLKGKPFLGAHSSAAEFGHMLHVPNGALCRCGRHGCIEAYASDYAILRRTSGQDEKDQPAQDVDPAIYDEVANRARTRDGEERAAFRKAGQAIGSGLRSLFSLIDPIPVALVGSGAAVFDLIEDDLRDIVSGTSGWGAAQELSIRCYPDEHPLILQGCMMTSLLHLDTQVFAPGDAGDTPIKRAI</sequence>
<protein>
    <submittedName>
        <fullName evidence="2">Putative NBD/HSP70 family sugar kinase</fullName>
    </submittedName>
</protein>
<dbReference type="RefSeq" id="WP_114431501.1">
    <property type="nucleotide sequence ID" value="NZ_QPJM01000012.1"/>
</dbReference>